<evidence type="ECO:0000313" key="2">
    <source>
        <dbReference type="Proteomes" id="UP001296104"/>
    </source>
</evidence>
<comment type="caution">
    <text evidence="1">The sequence shown here is derived from an EMBL/GenBank/DDBJ whole genome shotgun (WGS) entry which is preliminary data.</text>
</comment>
<sequence>MTTLNKRILHFGLPGHPTDPSVSNESIQAIVTSGAEKARKAGYDVQLTFLDPEDFTSSLSNLKSELGTGKWDALVIGGGIRVAPQFVVQFEQTINIAREVAPKTRILFQAAPGDIYETVQRGFEGGI</sequence>
<name>A0AAI9E9E1_9PEZI</name>
<evidence type="ECO:0000313" key="1">
    <source>
        <dbReference type="EMBL" id="CAK3933046.1"/>
    </source>
</evidence>
<dbReference type="EMBL" id="CAVMBE010000013">
    <property type="protein sequence ID" value="CAK3933046.1"/>
    <property type="molecule type" value="Genomic_DNA"/>
</dbReference>
<accession>A0AAI9E9E1</accession>
<dbReference type="AlphaFoldDB" id="A0AAI9E9E1"/>
<keyword evidence="2" id="KW-1185">Reference proteome</keyword>
<gene>
    <name evidence="1" type="ORF">LECACI_7A002963</name>
</gene>
<proteinExistence type="predicted"/>
<protein>
    <submittedName>
        <fullName evidence="1">Uncharacterized protein</fullName>
    </submittedName>
</protein>
<dbReference type="Proteomes" id="UP001296104">
    <property type="component" value="Unassembled WGS sequence"/>
</dbReference>
<organism evidence="1 2">
    <name type="scientific">Lecanosticta acicola</name>
    <dbReference type="NCBI Taxonomy" id="111012"/>
    <lineage>
        <taxon>Eukaryota</taxon>
        <taxon>Fungi</taxon>
        <taxon>Dikarya</taxon>
        <taxon>Ascomycota</taxon>
        <taxon>Pezizomycotina</taxon>
        <taxon>Dothideomycetes</taxon>
        <taxon>Dothideomycetidae</taxon>
        <taxon>Mycosphaerellales</taxon>
        <taxon>Mycosphaerellaceae</taxon>
        <taxon>Lecanosticta</taxon>
    </lineage>
</organism>
<reference evidence="1" key="1">
    <citation type="submission" date="2023-11" db="EMBL/GenBank/DDBJ databases">
        <authorList>
            <person name="Alioto T."/>
            <person name="Alioto T."/>
            <person name="Gomez Garrido J."/>
        </authorList>
    </citation>
    <scope>NUCLEOTIDE SEQUENCE</scope>
</reference>